<gene>
    <name evidence="2" type="ORF">K444DRAFT_240676</name>
</gene>
<feature type="compositionally biased region" description="Low complexity" evidence="1">
    <location>
        <begin position="82"/>
        <end position="99"/>
    </location>
</feature>
<organism evidence="2 3">
    <name type="scientific">Hyaloscypha bicolor E</name>
    <dbReference type="NCBI Taxonomy" id="1095630"/>
    <lineage>
        <taxon>Eukaryota</taxon>
        <taxon>Fungi</taxon>
        <taxon>Dikarya</taxon>
        <taxon>Ascomycota</taxon>
        <taxon>Pezizomycotina</taxon>
        <taxon>Leotiomycetes</taxon>
        <taxon>Helotiales</taxon>
        <taxon>Hyaloscyphaceae</taxon>
        <taxon>Hyaloscypha</taxon>
        <taxon>Hyaloscypha bicolor</taxon>
    </lineage>
</organism>
<sequence>MPALPVPVNPSARPTCPVCCDILEDQSSIWTCLRVLGRPYLPIAGDEAPSLALCRREIRAPCLSRPAPQPSSLQAQLRKGESSQSRSSSSSGEPCPDSSHQPIVHPPSLPPASTAPPCWIEIGRVFQLHQPAHLAVRAGGSSMRFVFPGLGAGAFAR</sequence>
<dbReference type="Proteomes" id="UP000235371">
    <property type="component" value="Unassembled WGS sequence"/>
</dbReference>
<reference evidence="2 3" key="1">
    <citation type="submission" date="2016-04" db="EMBL/GenBank/DDBJ databases">
        <title>A degradative enzymes factory behind the ericoid mycorrhizal symbiosis.</title>
        <authorList>
            <consortium name="DOE Joint Genome Institute"/>
            <person name="Martino E."/>
            <person name="Morin E."/>
            <person name="Grelet G."/>
            <person name="Kuo A."/>
            <person name="Kohler A."/>
            <person name="Daghino S."/>
            <person name="Barry K."/>
            <person name="Choi C."/>
            <person name="Cichocki N."/>
            <person name="Clum A."/>
            <person name="Copeland A."/>
            <person name="Hainaut M."/>
            <person name="Haridas S."/>
            <person name="Labutti K."/>
            <person name="Lindquist E."/>
            <person name="Lipzen A."/>
            <person name="Khouja H.-R."/>
            <person name="Murat C."/>
            <person name="Ohm R."/>
            <person name="Olson A."/>
            <person name="Spatafora J."/>
            <person name="Veneault-Fourrey C."/>
            <person name="Henrissat B."/>
            <person name="Grigoriev I."/>
            <person name="Martin F."/>
            <person name="Perotto S."/>
        </authorList>
    </citation>
    <scope>NUCLEOTIDE SEQUENCE [LARGE SCALE GENOMIC DNA]</scope>
    <source>
        <strain evidence="2 3">E</strain>
    </source>
</reference>
<accession>A0A2J6SLY1</accession>
<name>A0A2J6SLY1_9HELO</name>
<dbReference type="InParanoid" id="A0A2J6SLY1"/>
<protein>
    <submittedName>
        <fullName evidence="2">Uncharacterized protein</fullName>
    </submittedName>
</protein>
<proteinExistence type="predicted"/>
<dbReference type="GeneID" id="36579378"/>
<dbReference type="RefSeq" id="XP_024728671.1">
    <property type="nucleotide sequence ID" value="XM_024871296.1"/>
</dbReference>
<evidence type="ECO:0000313" key="3">
    <source>
        <dbReference type="Proteomes" id="UP000235371"/>
    </source>
</evidence>
<dbReference type="AlphaFoldDB" id="A0A2J6SLY1"/>
<dbReference type="EMBL" id="KZ613912">
    <property type="protein sequence ID" value="PMD51767.1"/>
    <property type="molecule type" value="Genomic_DNA"/>
</dbReference>
<feature type="region of interest" description="Disordered" evidence="1">
    <location>
        <begin position="63"/>
        <end position="108"/>
    </location>
</feature>
<keyword evidence="3" id="KW-1185">Reference proteome</keyword>
<evidence type="ECO:0000313" key="2">
    <source>
        <dbReference type="EMBL" id="PMD51767.1"/>
    </source>
</evidence>
<evidence type="ECO:0000256" key="1">
    <source>
        <dbReference type="SAM" id="MobiDB-lite"/>
    </source>
</evidence>